<dbReference type="Proteomes" id="UP000469185">
    <property type="component" value="Unassembled WGS sequence"/>
</dbReference>
<feature type="compositionally biased region" description="Acidic residues" evidence="1">
    <location>
        <begin position="226"/>
        <end position="241"/>
    </location>
</feature>
<feature type="region of interest" description="Disordered" evidence="1">
    <location>
        <begin position="224"/>
        <end position="254"/>
    </location>
</feature>
<feature type="chain" id="PRO_5027118342" description="LppX_LprAFG lipoprotein" evidence="2">
    <location>
        <begin position="26"/>
        <end position="254"/>
    </location>
</feature>
<evidence type="ECO:0000256" key="2">
    <source>
        <dbReference type="SAM" id="SignalP"/>
    </source>
</evidence>
<keyword evidence="2" id="KW-0732">Signal</keyword>
<evidence type="ECO:0000313" key="4">
    <source>
        <dbReference type="Proteomes" id="UP000469185"/>
    </source>
</evidence>
<protein>
    <recommendedName>
        <fullName evidence="5">LppX_LprAFG lipoprotein</fullName>
    </recommendedName>
</protein>
<name>A0A6N9YQ44_9ACTN</name>
<feature type="region of interest" description="Disordered" evidence="1">
    <location>
        <begin position="27"/>
        <end position="53"/>
    </location>
</feature>
<dbReference type="EMBL" id="JAAGOB010000010">
    <property type="protein sequence ID" value="NED97176.1"/>
    <property type="molecule type" value="Genomic_DNA"/>
</dbReference>
<gene>
    <name evidence="3" type="ORF">G1H11_17900</name>
</gene>
<comment type="caution">
    <text evidence="3">The sequence shown here is derived from an EMBL/GenBank/DDBJ whole genome shotgun (WGS) entry which is preliminary data.</text>
</comment>
<sequence length="254" mass="26098">MQLASGQVIGLGLAALLTVTLTACGEEETPPGPAPLAQIASSSETAPAENGVDQLPPEEALRTAVKNLAEAGTYRVSGMTSAGSAIDIAFKTGVGSVGTVTTDSEVRLVASDDVVYITSDPATLADIVDADIEDTIADKWLLISSESSSNYRIFVEGSDFAEAVLGSEVKGDPTAVQEVDGVPAVGIEFAESGGMLWISATGDPLPLRFEEKGASGGSGVLTFSDFGEDVEVPTPDEDDVVDLSTLPVQDDEDE</sequence>
<evidence type="ECO:0008006" key="5">
    <source>
        <dbReference type="Google" id="ProtNLM"/>
    </source>
</evidence>
<evidence type="ECO:0000313" key="3">
    <source>
        <dbReference type="EMBL" id="NED97176.1"/>
    </source>
</evidence>
<organism evidence="3 4">
    <name type="scientific">Phytoactinopolyspora alkaliphila</name>
    <dbReference type="NCBI Taxonomy" id="1783498"/>
    <lineage>
        <taxon>Bacteria</taxon>
        <taxon>Bacillati</taxon>
        <taxon>Actinomycetota</taxon>
        <taxon>Actinomycetes</taxon>
        <taxon>Jiangellales</taxon>
        <taxon>Jiangellaceae</taxon>
        <taxon>Phytoactinopolyspora</taxon>
    </lineage>
</organism>
<reference evidence="3 4" key="1">
    <citation type="submission" date="2020-02" db="EMBL/GenBank/DDBJ databases">
        <authorList>
            <person name="Li X.-J."/>
            <person name="Feng X.-M."/>
        </authorList>
    </citation>
    <scope>NUCLEOTIDE SEQUENCE [LARGE SCALE GENOMIC DNA]</scope>
    <source>
        <strain evidence="3 4">CGMCC 4.7225</strain>
    </source>
</reference>
<proteinExistence type="predicted"/>
<accession>A0A6N9YQ44</accession>
<evidence type="ECO:0000256" key="1">
    <source>
        <dbReference type="SAM" id="MobiDB-lite"/>
    </source>
</evidence>
<dbReference type="Gene3D" id="2.50.20.20">
    <property type="match status" value="1"/>
</dbReference>
<feature type="signal peptide" evidence="2">
    <location>
        <begin position="1"/>
        <end position="25"/>
    </location>
</feature>
<dbReference type="RefSeq" id="WP_163819967.1">
    <property type="nucleotide sequence ID" value="NZ_JAAGOB010000010.1"/>
</dbReference>
<keyword evidence="4" id="KW-1185">Reference proteome</keyword>
<dbReference type="AlphaFoldDB" id="A0A6N9YQ44"/>